<organism evidence="6">
    <name type="scientific">uncultured Quadrisphaera sp</name>
    <dbReference type="NCBI Taxonomy" id="904978"/>
    <lineage>
        <taxon>Bacteria</taxon>
        <taxon>Bacillati</taxon>
        <taxon>Actinomycetota</taxon>
        <taxon>Actinomycetes</taxon>
        <taxon>Kineosporiales</taxon>
        <taxon>Kineosporiaceae</taxon>
        <taxon>Quadrisphaera</taxon>
        <taxon>environmental samples</taxon>
    </lineage>
</organism>
<evidence type="ECO:0000256" key="2">
    <source>
        <dbReference type="ARBA" id="ARBA00022692"/>
    </source>
</evidence>
<gene>
    <name evidence="6" type="ORF">AVDCRST_MAG35-2276</name>
</gene>
<keyword evidence="2 5" id="KW-0812">Transmembrane</keyword>
<dbReference type="GO" id="GO:0016020">
    <property type="term" value="C:membrane"/>
    <property type="evidence" value="ECO:0007669"/>
    <property type="project" value="UniProtKB-SubCell"/>
</dbReference>
<evidence type="ECO:0000313" key="6">
    <source>
        <dbReference type="EMBL" id="CAA9425397.1"/>
    </source>
</evidence>
<dbReference type="AlphaFoldDB" id="A0A6J4Q1B2"/>
<accession>A0A6J4Q1B2</accession>
<keyword evidence="3 5" id="KW-1133">Transmembrane helix</keyword>
<dbReference type="EMBL" id="CADCUY010000466">
    <property type="protein sequence ID" value="CAA9425397.1"/>
    <property type="molecule type" value="Genomic_DNA"/>
</dbReference>
<dbReference type="InterPro" id="IPR032808">
    <property type="entry name" value="DoxX"/>
</dbReference>
<evidence type="ECO:0000256" key="4">
    <source>
        <dbReference type="ARBA" id="ARBA00023136"/>
    </source>
</evidence>
<reference evidence="6" key="1">
    <citation type="submission" date="2020-02" db="EMBL/GenBank/DDBJ databases">
        <authorList>
            <person name="Meier V. D."/>
        </authorList>
    </citation>
    <scope>NUCLEOTIDE SEQUENCE</scope>
    <source>
        <strain evidence="6">AVDCRST_MAG35</strain>
    </source>
</reference>
<evidence type="ECO:0000256" key="1">
    <source>
        <dbReference type="ARBA" id="ARBA00004141"/>
    </source>
</evidence>
<evidence type="ECO:0008006" key="7">
    <source>
        <dbReference type="Google" id="ProtNLM"/>
    </source>
</evidence>
<name>A0A6J4Q1B2_9ACTN</name>
<comment type="subcellular location">
    <subcellularLocation>
        <location evidence="1">Membrane</location>
        <topology evidence="1">Multi-pass membrane protein</topology>
    </subcellularLocation>
</comment>
<sequence length="115" mass="11510">MFIATVAVTALLAAVLLGSATAKLRQDATVMAGMRAVGVPDHRVPVLAALEIAGALGLLAGLVVWPLGVAAAVGVVAYFTGALVAHGRVRDRAVGPPTVILAVAVAALVLRLLSR</sequence>
<keyword evidence="4 5" id="KW-0472">Membrane</keyword>
<evidence type="ECO:0000256" key="5">
    <source>
        <dbReference type="SAM" id="Phobius"/>
    </source>
</evidence>
<feature type="transmembrane region" description="Helical" evidence="5">
    <location>
        <begin position="69"/>
        <end position="87"/>
    </location>
</feature>
<protein>
    <recommendedName>
        <fullName evidence="7">Integral membrane protein</fullName>
    </recommendedName>
</protein>
<proteinExistence type="predicted"/>
<evidence type="ECO:0000256" key="3">
    <source>
        <dbReference type="ARBA" id="ARBA00022989"/>
    </source>
</evidence>
<dbReference type="Pfam" id="PF13564">
    <property type="entry name" value="DoxX_2"/>
    <property type="match status" value="1"/>
</dbReference>
<feature type="transmembrane region" description="Helical" evidence="5">
    <location>
        <begin position="93"/>
        <end position="113"/>
    </location>
</feature>